<keyword evidence="3" id="KW-1185">Reference proteome</keyword>
<dbReference type="AlphaFoldDB" id="A0A9Q3JJC5"/>
<accession>A0A9Q3JJC5</accession>
<feature type="region of interest" description="Disordered" evidence="1">
    <location>
        <begin position="49"/>
        <end position="109"/>
    </location>
</feature>
<evidence type="ECO:0000313" key="2">
    <source>
        <dbReference type="EMBL" id="MBW0563159.1"/>
    </source>
</evidence>
<comment type="caution">
    <text evidence="2">The sequence shown here is derived from an EMBL/GenBank/DDBJ whole genome shotgun (WGS) entry which is preliminary data.</text>
</comment>
<name>A0A9Q3JJC5_9BASI</name>
<proteinExistence type="predicted"/>
<sequence length="109" mass="11993">MTTFRIIKDSCDALGGGGLFVQLQRHHMTQEVYEMLKRINTNNCGLNATGMESGAFPQPLTAVGNTQNLGNNENERREENISNGGDQSGSDNDDTQSRDAHEDGEIRHN</sequence>
<evidence type="ECO:0000256" key="1">
    <source>
        <dbReference type="SAM" id="MobiDB-lite"/>
    </source>
</evidence>
<evidence type="ECO:0000313" key="3">
    <source>
        <dbReference type="Proteomes" id="UP000765509"/>
    </source>
</evidence>
<reference evidence="2" key="1">
    <citation type="submission" date="2021-03" db="EMBL/GenBank/DDBJ databases">
        <title>Draft genome sequence of rust myrtle Austropuccinia psidii MF-1, a brazilian biotype.</title>
        <authorList>
            <person name="Quecine M.C."/>
            <person name="Pachon D.M.R."/>
            <person name="Bonatelli M.L."/>
            <person name="Correr F.H."/>
            <person name="Franceschini L.M."/>
            <person name="Leite T.F."/>
            <person name="Margarido G.R.A."/>
            <person name="Almeida C.A."/>
            <person name="Ferrarezi J.A."/>
            <person name="Labate C.A."/>
        </authorList>
    </citation>
    <scope>NUCLEOTIDE SEQUENCE</scope>
    <source>
        <strain evidence="2">MF-1</strain>
    </source>
</reference>
<gene>
    <name evidence="2" type="ORF">O181_102874</name>
</gene>
<feature type="compositionally biased region" description="Basic and acidic residues" evidence="1">
    <location>
        <begin position="95"/>
        <end position="109"/>
    </location>
</feature>
<dbReference type="EMBL" id="AVOT02073825">
    <property type="protein sequence ID" value="MBW0563159.1"/>
    <property type="molecule type" value="Genomic_DNA"/>
</dbReference>
<dbReference type="Proteomes" id="UP000765509">
    <property type="component" value="Unassembled WGS sequence"/>
</dbReference>
<organism evidence="2 3">
    <name type="scientific">Austropuccinia psidii MF-1</name>
    <dbReference type="NCBI Taxonomy" id="1389203"/>
    <lineage>
        <taxon>Eukaryota</taxon>
        <taxon>Fungi</taxon>
        <taxon>Dikarya</taxon>
        <taxon>Basidiomycota</taxon>
        <taxon>Pucciniomycotina</taxon>
        <taxon>Pucciniomycetes</taxon>
        <taxon>Pucciniales</taxon>
        <taxon>Sphaerophragmiaceae</taxon>
        <taxon>Austropuccinia</taxon>
    </lineage>
</organism>
<protein>
    <submittedName>
        <fullName evidence="2">Uncharacterized protein</fullName>
    </submittedName>
</protein>